<organism evidence="1">
    <name type="scientific">viral metagenome</name>
    <dbReference type="NCBI Taxonomy" id="1070528"/>
    <lineage>
        <taxon>unclassified sequences</taxon>
        <taxon>metagenomes</taxon>
        <taxon>organismal metagenomes</taxon>
    </lineage>
</organism>
<sequence>MFIEIITVIFICLLSYVFLNSVIKKDTFDNYFNNTKNKVYSIINKFNQVDKTNDDKLDIKILSNDDIQNILNFLKSHFNYNHIIISKNLNFEKTDNEILFNNIEIIGFKDNIKNVNNISFKFTYMKDNIFISNYNLQNINGYFTLIETKKESNIIINKNSDDKIQIDTIFNYIPETINITSESELEIDSIVETTENNSTLYA</sequence>
<accession>A0A6C0J3G3</accession>
<name>A0A6C0J3G3_9ZZZZ</name>
<dbReference type="EMBL" id="MN740324">
    <property type="protein sequence ID" value="QHU00172.1"/>
    <property type="molecule type" value="Genomic_DNA"/>
</dbReference>
<evidence type="ECO:0000313" key="1">
    <source>
        <dbReference type="EMBL" id="QHU00172.1"/>
    </source>
</evidence>
<reference evidence="1" key="1">
    <citation type="journal article" date="2020" name="Nature">
        <title>Giant virus diversity and host interactions through global metagenomics.</title>
        <authorList>
            <person name="Schulz F."/>
            <person name="Roux S."/>
            <person name="Paez-Espino D."/>
            <person name="Jungbluth S."/>
            <person name="Walsh D.A."/>
            <person name="Denef V.J."/>
            <person name="McMahon K.D."/>
            <person name="Konstantinidis K.T."/>
            <person name="Eloe-Fadrosh E.A."/>
            <person name="Kyrpides N.C."/>
            <person name="Woyke T."/>
        </authorList>
    </citation>
    <scope>NUCLEOTIDE SEQUENCE</scope>
    <source>
        <strain evidence="1">GVMAG-M-3300025860-12</strain>
    </source>
</reference>
<proteinExistence type="predicted"/>
<protein>
    <submittedName>
        <fullName evidence="1">Uncharacterized protein</fullName>
    </submittedName>
</protein>
<dbReference type="AlphaFoldDB" id="A0A6C0J3G3"/>